<evidence type="ECO:0000313" key="1">
    <source>
        <dbReference type="EMBL" id="QPT09716.1"/>
    </source>
</evidence>
<organism evidence="1 2">
    <name type="scientific">Sphingomonas paucimobilis</name>
    <name type="common">Pseudomonas paucimobilis</name>
    <dbReference type="NCBI Taxonomy" id="13689"/>
    <lineage>
        <taxon>Bacteria</taxon>
        <taxon>Pseudomonadati</taxon>
        <taxon>Pseudomonadota</taxon>
        <taxon>Alphaproteobacteria</taxon>
        <taxon>Sphingomonadales</taxon>
        <taxon>Sphingomonadaceae</taxon>
        <taxon>Sphingomonas</taxon>
    </lineage>
</organism>
<sequence length="312" mass="33692">MPGPIFWKSKTILVKPEGAYAVDPAPTGALNAVLLTDVQFQPMEGEDVGRNLEQPYMGGQEQVPVGLRGILTGSFELQGSGTVGKPPAWGPLLRSCGVAQIVTADTSVEYVPISEGHESFASYFHLGPSRHVLLGSRSTGVITMNAQGIPVCRVTMTGLFNMPSDTARPNPTLTDWQRPDVVSKANTPVFTIGGKTFKLRSYELNLGVDVQPRMLANDESIVIVDRAESLTTTVEAVPYAEFNPYDVAIKGLRQEVVIQHGKTAGKIVTLTTPTSTLRRPSGVQNQQGVVEWPLAFNPLPNAGNDQWKIKLT</sequence>
<protein>
    <submittedName>
        <fullName evidence="1">Uncharacterized protein</fullName>
    </submittedName>
</protein>
<gene>
    <name evidence="1" type="ORF">I6G38_05525</name>
</gene>
<dbReference type="RefSeq" id="WP_197939215.1">
    <property type="nucleotide sequence ID" value="NZ_CP065713.1"/>
</dbReference>
<dbReference type="EMBL" id="CP065713">
    <property type="protein sequence ID" value="QPT09716.1"/>
    <property type="molecule type" value="Genomic_DNA"/>
</dbReference>
<reference evidence="1 2" key="1">
    <citation type="submission" date="2020-12" db="EMBL/GenBank/DDBJ databases">
        <title>FDA dAtabase for Regulatory Grade micrObial Sequences (FDA-ARGOS): Supporting development and validation of Infectious Disease Dx tests.</title>
        <authorList>
            <person name="Sproer C."/>
            <person name="Gronow S."/>
            <person name="Severitt S."/>
            <person name="Schroder I."/>
            <person name="Tallon L."/>
            <person name="Sadzewicz L."/>
            <person name="Zhao X."/>
            <person name="Boylan J."/>
            <person name="Ott S."/>
            <person name="Bowen H."/>
            <person name="Vavikolanu K."/>
            <person name="Mehta A."/>
            <person name="Aluvathingal J."/>
            <person name="Nadendla S."/>
            <person name="Lowell S."/>
            <person name="Myers T."/>
            <person name="Yan Y."/>
            <person name="Sichtig H."/>
        </authorList>
    </citation>
    <scope>NUCLEOTIDE SEQUENCE [LARGE SCALE GENOMIC DNA]</scope>
    <source>
        <strain evidence="1 2">FDAARGOS_881</strain>
    </source>
</reference>
<proteinExistence type="predicted"/>
<dbReference type="AlphaFoldDB" id="A0A7T3ABS9"/>
<accession>A0A7T3ABS9</accession>
<dbReference type="Proteomes" id="UP000594836">
    <property type="component" value="Chromosome"/>
</dbReference>
<evidence type="ECO:0000313" key="2">
    <source>
        <dbReference type="Proteomes" id="UP000594836"/>
    </source>
</evidence>
<name>A0A7T3ABS9_SPHPI</name>